<sequence>MLLTRLWNLVFSTDWTVYYSPILFQDAGISDKTRLLAATDAVGFTENNIHIGSYILIDKIGRKPCFM</sequence>
<comment type="caution">
    <text evidence="6">The sequence shown here is derived from an EMBL/GenBank/DDBJ whole genome shotgun (WGS) entry which is preliminary data.</text>
</comment>
<keyword evidence="3" id="KW-1133">Transmembrane helix</keyword>
<dbReference type="GO" id="GO:0022857">
    <property type="term" value="F:transmembrane transporter activity"/>
    <property type="evidence" value="ECO:0007669"/>
    <property type="project" value="InterPro"/>
</dbReference>
<evidence type="ECO:0000256" key="1">
    <source>
        <dbReference type="ARBA" id="ARBA00004370"/>
    </source>
</evidence>
<protein>
    <submittedName>
        <fullName evidence="6">Uncharacterized protein</fullName>
    </submittedName>
</protein>
<evidence type="ECO:0000256" key="5">
    <source>
        <dbReference type="ARBA" id="ARBA00044504"/>
    </source>
</evidence>
<name>A0A162B3Y8_DAUCS</name>
<dbReference type="AlphaFoldDB" id="A0A162B3Y8"/>
<dbReference type="InterPro" id="IPR036259">
    <property type="entry name" value="MFS_trans_sf"/>
</dbReference>
<dbReference type="STRING" id="79200.A0A162B3Y8"/>
<dbReference type="Gramene" id="KZN09693">
    <property type="protein sequence ID" value="KZN09693"/>
    <property type="gene ID" value="DCAR_002349"/>
</dbReference>
<evidence type="ECO:0000256" key="4">
    <source>
        <dbReference type="ARBA" id="ARBA00023136"/>
    </source>
</evidence>
<evidence type="ECO:0000256" key="2">
    <source>
        <dbReference type="ARBA" id="ARBA00022692"/>
    </source>
</evidence>
<gene>
    <name evidence="6" type="ORF">DCAR_002349</name>
</gene>
<keyword evidence="4" id="KW-0472">Membrane</keyword>
<evidence type="ECO:0000256" key="3">
    <source>
        <dbReference type="ARBA" id="ARBA00022989"/>
    </source>
</evidence>
<dbReference type="Pfam" id="PF00083">
    <property type="entry name" value="Sugar_tr"/>
    <property type="match status" value="1"/>
</dbReference>
<proteinExistence type="inferred from homology"/>
<comment type="similarity">
    <text evidence="5">Belongs to the major facilitator superfamily. Phosphate:H(+) symporter (TC 2.A.1.9) family.</text>
</comment>
<evidence type="ECO:0000313" key="6">
    <source>
        <dbReference type="EMBL" id="KZN09693.1"/>
    </source>
</evidence>
<organism evidence="6">
    <name type="scientific">Daucus carota subsp. sativus</name>
    <name type="common">Carrot</name>
    <dbReference type="NCBI Taxonomy" id="79200"/>
    <lineage>
        <taxon>Eukaryota</taxon>
        <taxon>Viridiplantae</taxon>
        <taxon>Streptophyta</taxon>
        <taxon>Embryophyta</taxon>
        <taxon>Tracheophyta</taxon>
        <taxon>Spermatophyta</taxon>
        <taxon>Magnoliopsida</taxon>
        <taxon>eudicotyledons</taxon>
        <taxon>Gunneridae</taxon>
        <taxon>Pentapetalae</taxon>
        <taxon>asterids</taxon>
        <taxon>campanulids</taxon>
        <taxon>Apiales</taxon>
        <taxon>Apiaceae</taxon>
        <taxon>Apioideae</taxon>
        <taxon>Scandiceae</taxon>
        <taxon>Daucinae</taxon>
        <taxon>Daucus</taxon>
        <taxon>Daucus sect. Daucus</taxon>
    </lineage>
</organism>
<dbReference type="InterPro" id="IPR005828">
    <property type="entry name" value="MFS_sugar_transport-like"/>
</dbReference>
<accession>A0A162B3Y8</accession>
<reference evidence="6" key="1">
    <citation type="journal article" date="2016" name="Nat. Genet.">
        <title>A high-quality carrot genome assembly provides new insights into carotenoid accumulation and asterid genome evolution.</title>
        <authorList>
            <person name="Iorizzo M."/>
            <person name="Ellison S."/>
            <person name="Senalik D."/>
            <person name="Zeng P."/>
            <person name="Satapoomin P."/>
            <person name="Huang J."/>
            <person name="Bowman M."/>
            <person name="Iovene M."/>
            <person name="Sanseverino W."/>
            <person name="Cavagnaro P."/>
            <person name="Yildiz M."/>
            <person name="Macko-Podgorni A."/>
            <person name="Moranska E."/>
            <person name="Grzebelus E."/>
            <person name="Grzebelus D."/>
            <person name="Ashrafi H."/>
            <person name="Zheng Z."/>
            <person name="Cheng S."/>
            <person name="Spooner D."/>
            <person name="Van Deynze A."/>
            <person name="Simon P."/>
        </authorList>
    </citation>
    <scope>NUCLEOTIDE SEQUENCE [LARGE SCALE GENOMIC DNA]</scope>
    <source>
        <tissue evidence="6">Leaf</tissue>
    </source>
</reference>
<comment type="subcellular location">
    <subcellularLocation>
        <location evidence="1">Membrane</location>
    </subcellularLocation>
</comment>
<dbReference type="GO" id="GO:0016020">
    <property type="term" value="C:membrane"/>
    <property type="evidence" value="ECO:0007669"/>
    <property type="project" value="UniProtKB-SubCell"/>
</dbReference>
<dbReference type="EMBL" id="LNRQ01000001">
    <property type="protein sequence ID" value="KZN09693.1"/>
    <property type="molecule type" value="Genomic_DNA"/>
</dbReference>
<dbReference type="Gene3D" id="1.20.1250.20">
    <property type="entry name" value="MFS general substrate transporter like domains"/>
    <property type="match status" value="1"/>
</dbReference>
<keyword evidence="2" id="KW-0812">Transmembrane</keyword>